<dbReference type="OrthoDB" id="9778629at2"/>
<dbReference type="PANTHER" id="PTHR42782">
    <property type="entry name" value="SI:CH73-314G15.3"/>
    <property type="match status" value="1"/>
</dbReference>
<keyword evidence="3" id="KW-1185">Reference proteome</keyword>
<feature type="region of interest" description="Disordered" evidence="1">
    <location>
        <begin position="42"/>
        <end position="63"/>
    </location>
</feature>
<reference evidence="2 3" key="1">
    <citation type="journal article" date="2017" name="Int. J. Syst. Evol. Microbiol.">
        <title>Marinicauda algicola sp. nov., isolated from a marine red alga Rhodosorus marinus.</title>
        <authorList>
            <person name="Jeong S.E."/>
            <person name="Jeon S.H."/>
            <person name="Chun B.H."/>
            <person name="Kim D.W."/>
            <person name="Jeon C.O."/>
        </authorList>
    </citation>
    <scope>NUCLEOTIDE SEQUENCE [LARGE SCALE GENOMIC DNA]</scope>
    <source>
        <strain evidence="2 3">JCM 31718</strain>
    </source>
</reference>
<dbReference type="PIRSF" id="PIRSF012318">
    <property type="entry name" value="UCP012318"/>
    <property type="match status" value="1"/>
</dbReference>
<dbReference type="Pfam" id="PF04305">
    <property type="entry name" value="DUF455"/>
    <property type="match status" value="1"/>
</dbReference>
<dbReference type="InterPro" id="IPR009078">
    <property type="entry name" value="Ferritin-like_SF"/>
</dbReference>
<dbReference type="EMBL" id="SRXW01000001">
    <property type="protein sequence ID" value="TGY90718.1"/>
    <property type="molecule type" value="Genomic_DNA"/>
</dbReference>
<protein>
    <submittedName>
        <fullName evidence="2">Ferritin-like domain-containing protein</fullName>
    </submittedName>
</protein>
<dbReference type="InterPro" id="IPR011197">
    <property type="entry name" value="UCP012318"/>
</dbReference>
<gene>
    <name evidence="2" type="ORF">E5163_00160</name>
</gene>
<evidence type="ECO:0000256" key="1">
    <source>
        <dbReference type="SAM" id="MobiDB-lite"/>
    </source>
</evidence>
<evidence type="ECO:0000313" key="2">
    <source>
        <dbReference type="EMBL" id="TGY90718.1"/>
    </source>
</evidence>
<proteinExistence type="predicted"/>
<dbReference type="PANTHER" id="PTHR42782:SF4">
    <property type="entry name" value="DUF455 DOMAIN-CONTAINING PROTEIN"/>
    <property type="match status" value="1"/>
</dbReference>
<name>A0A4S2H5M7_9PROT</name>
<dbReference type="AlphaFoldDB" id="A0A4S2H5M7"/>
<comment type="caution">
    <text evidence="2">The sequence shown here is derived from an EMBL/GenBank/DDBJ whole genome shotgun (WGS) entry which is preliminary data.</text>
</comment>
<dbReference type="SUPFAM" id="SSF47240">
    <property type="entry name" value="Ferritin-like"/>
    <property type="match status" value="1"/>
</dbReference>
<dbReference type="CDD" id="cd00657">
    <property type="entry name" value="Ferritin_like"/>
    <property type="match status" value="1"/>
</dbReference>
<dbReference type="InterPro" id="IPR007402">
    <property type="entry name" value="DUF455"/>
</dbReference>
<sequence>MRAAALGVLNTSGPAAKAGEALRVAEAWRRGALALPSSCPLDLPERPARPARPELVPPGQVPRRRLNGQAGRFALMHAVAHIEFNAIDLAFDMVARFSGASDFDTLDRRTFVSDWIGVGEDEARHFEMIEQRLAELGGAYGDLPAHDGLWGAATATSDDVLARLAIAPLVLEARGLDVTPGMIEKLKSAGDRESAARLEVIYREEIGHVAAGARWFERVCGVRGLDRVKTFHRMVETRFKGGLKRPFNAKARERAGLYPDFYEPIAP</sequence>
<dbReference type="Proteomes" id="UP000308054">
    <property type="component" value="Unassembled WGS sequence"/>
</dbReference>
<accession>A0A4S2H5M7</accession>
<evidence type="ECO:0000313" key="3">
    <source>
        <dbReference type="Proteomes" id="UP000308054"/>
    </source>
</evidence>
<organism evidence="2 3">
    <name type="scientific">Marinicauda algicola</name>
    <dbReference type="NCBI Taxonomy" id="2029849"/>
    <lineage>
        <taxon>Bacteria</taxon>
        <taxon>Pseudomonadati</taxon>
        <taxon>Pseudomonadota</taxon>
        <taxon>Alphaproteobacteria</taxon>
        <taxon>Maricaulales</taxon>
        <taxon>Maricaulaceae</taxon>
        <taxon>Marinicauda</taxon>
    </lineage>
</organism>
<feature type="compositionally biased region" description="Basic and acidic residues" evidence="1">
    <location>
        <begin position="43"/>
        <end position="52"/>
    </location>
</feature>